<dbReference type="InterPro" id="IPR047778">
    <property type="entry name" value="STM4014-like"/>
</dbReference>
<dbReference type="RefSeq" id="WP_144871437.1">
    <property type="nucleotide sequence ID" value="NZ_LR213938.1"/>
</dbReference>
<sequence length="378" mass="43129">MPLNFIVIANPENRRVSFLQQALEHFNLPAAKIITYADLIAGKAKLDCFNYPNHIIRFDSPERNFETEKAVLAMGADIAGSHRRISKEDLVNLEFDKGRIRYPRQWYLGWKHLLQQWEKQIQCRVMNSPADIITMFDKPASHQLFVNNNIPVARSLGIINSYEQLKEAMSAQNCSRVFVKLANGSSASGVMAYQIYPRGESAITTVERVREDGETLLYNSRRIRNYTKSEEIADIINILSLESVQVEEWLPKARINNRPFDLRVVVIAGEAQHLVMRIGKSPMTNLHLGSDRDNYDTFISIVGQSNWLKMKHTCEAAAAVFPNSLYCGIDLLVYPDLQRHSIIEINAFGDLIPGTTYQGMDTYTSEVKAMLRRMNEEL</sequence>
<dbReference type="NCBIfam" id="NF038074">
    <property type="entry name" value="fam_STM4014"/>
    <property type="match status" value="1"/>
</dbReference>
<accession>A0A563VNY3</accession>
<evidence type="ECO:0000313" key="1">
    <source>
        <dbReference type="EMBL" id="VEP13182.1"/>
    </source>
</evidence>
<dbReference type="GO" id="GO:0018169">
    <property type="term" value="F:ribosomal S6-glutamic acid ligase activity"/>
    <property type="evidence" value="ECO:0007669"/>
    <property type="project" value="TreeGrafter"/>
</dbReference>
<name>A0A563VNY3_9CYAN</name>
<dbReference type="GO" id="GO:0005737">
    <property type="term" value="C:cytoplasm"/>
    <property type="evidence" value="ECO:0007669"/>
    <property type="project" value="TreeGrafter"/>
</dbReference>
<proteinExistence type="predicted"/>
<dbReference type="Proteomes" id="UP000320055">
    <property type="component" value="Unassembled WGS sequence"/>
</dbReference>
<evidence type="ECO:0000313" key="2">
    <source>
        <dbReference type="Proteomes" id="UP000320055"/>
    </source>
</evidence>
<keyword evidence="2" id="KW-1185">Reference proteome</keyword>
<dbReference type="AlphaFoldDB" id="A0A563VNY3"/>
<dbReference type="OrthoDB" id="9789963at2"/>
<organism evidence="1 2">
    <name type="scientific">Hyella patelloides LEGE 07179</name>
    <dbReference type="NCBI Taxonomy" id="945734"/>
    <lineage>
        <taxon>Bacteria</taxon>
        <taxon>Bacillati</taxon>
        <taxon>Cyanobacteriota</taxon>
        <taxon>Cyanophyceae</taxon>
        <taxon>Pleurocapsales</taxon>
        <taxon>Hyellaceae</taxon>
        <taxon>Hyella</taxon>
    </lineage>
</organism>
<dbReference type="GO" id="GO:0009432">
    <property type="term" value="P:SOS response"/>
    <property type="evidence" value="ECO:0007669"/>
    <property type="project" value="TreeGrafter"/>
</dbReference>
<dbReference type="SUPFAM" id="SSF56059">
    <property type="entry name" value="Glutathione synthetase ATP-binding domain-like"/>
    <property type="match status" value="1"/>
</dbReference>
<dbReference type="Gene3D" id="3.30.470.20">
    <property type="entry name" value="ATP-grasp fold, B domain"/>
    <property type="match status" value="1"/>
</dbReference>
<gene>
    <name evidence="1" type="ORF">H1P_1880010</name>
</gene>
<protein>
    <recommendedName>
        <fullName evidence="3">ATP-grasp domain-containing protein</fullName>
    </recommendedName>
</protein>
<dbReference type="EMBL" id="CAACVJ010000099">
    <property type="protein sequence ID" value="VEP13182.1"/>
    <property type="molecule type" value="Genomic_DNA"/>
</dbReference>
<dbReference type="PANTHER" id="PTHR21621">
    <property type="entry name" value="RIBOSOMAL PROTEIN S6 MODIFICATION PROTEIN"/>
    <property type="match status" value="1"/>
</dbReference>
<evidence type="ECO:0008006" key="3">
    <source>
        <dbReference type="Google" id="ProtNLM"/>
    </source>
</evidence>
<reference evidence="1 2" key="1">
    <citation type="submission" date="2019-01" db="EMBL/GenBank/DDBJ databases">
        <authorList>
            <person name="Brito A."/>
        </authorList>
    </citation>
    <scope>NUCLEOTIDE SEQUENCE [LARGE SCALE GENOMIC DNA]</scope>
    <source>
        <strain evidence="1">1</strain>
    </source>
</reference>
<dbReference type="PANTHER" id="PTHR21621:SF0">
    <property type="entry name" value="BETA-CITRYLGLUTAMATE SYNTHASE B-RELATED"/>
    <property type="match status" value="1"/>
</dbReference>